<dbReference type="Proteomes" id="UP000316225">
    <property type="component" value="Unassembled WGS sequence"/>
</dbReference>
<keyword evidence="3" id="KW-0560">Oxidoreductase</keyword>
<evidence type="ECO:0000256" key="4">
    <source>
        <dbReference type="ARBA" id="ARBA00038969"/>
    </source>
</evidence>
<keyword evidence="8" id="KW-1185">Reference proteome</keyword>
<dbReference type="OrthoDB" id="9790554at2"/>
<dbReference type="EMBL" id="VLKU01000005">
    <property type="protein sequence ID" value="TWI34488.1"/>
    <property type="molecule type" value="Genomic_DNA"/>
</dbReference>
<dbReference type="Pfam" id="PF03960">
    <property type="entry name" value="ArsC"/>
    <property type="match status" value="1"/>
</dbReference>
<dbReference type="GO" id="GO:0008794">
    <property type="term" value="F:arsenate reductase (glutaredoxin) activity"/>
    <property type="evidence" value="ECO:0007669"/>
    <property type="project" value="UniProtKB-EC"/>
</dbReference>
<comment type="similarity">
    <text evidence="1 6">Belongs to the ArsC family.</text>
</comment>
<organism evidence="7 8">
    <name type="scientific">Paracoccus sulfuroxidans</name>
    <dbReference type="NCBI Taxonomy" id="384678"/>
    <lineage>
        <taxon>Bacteria</taxon>
        <taxon>Pseudomonadati</taxon>
        <taxon>Pseudomonadota</taxon>
        <taxon>Alphaproteobacteria</taxon>
        <taxon>Rhodobacterales</taxon>
        <taxon>Paracoccaceae</taxon>
        <taxon>Paracoccus</taxon>
    </lineage>
</organism>
<evidence type="ECO:0000313" key="8">
    <source>
        <dbReference type="Proteomes" id="UP000316225"/>
    </source>
</evidence>
<sequence>MFVIYHNPKCSTSRKVLDQIREAGHAPVVIDYLKDGWTRGQLLGLFAAADVTPTQAMRVKNTPAEELGLIGADDDTIIRAMTEHPILVERPIVAAPKGVRLCRPVERLQELL</sequence>
<evidence type="ECO:0000256" key="2">
    <source>
        <dbReference type="ARBA" id="ARBA00022849"/>
    </source>
</evidence>
<dbReference type="RefSeq" id="WP_145397816.1">
    <property type="nucleotide sequence ID" value="NZ_VLKU01000005.1"/>
</dbReference>
<accession>A0A562NQM1</accession>
<proteinExistence type="inferred from homology"/>
<dbReference type="SUPFAM" id="SSF52833">
    <property type="entry name" value="Thioredoxin-like"/>
    <property type="match status" value="1"/>
</dbReference>
<keyword evidence="2" id="KW-0059">Arsenical resistance</keyword>
<name>A0A562NQM1_9RHOB</name>
<dbReference type="PANTHER" id="PTHR30041">
    <property type="entry name" value="ARSENATE REDUCTASE"/>
    <property type="match status" value="1"/>
</dbReference>
<evidence type="ECO:0000256" key="5">
    <source>
        <dbReference type="ARBA" id="ARBA00039879"/>
    </source>
</evidence>
<evidence type="ECO:0000256" key="6">
    <source>
        <dbReference type="PROSITE-ProRule" id="PRU01282"/>
    </source>
</evidence>
<evidence type="ECO:0000313" key="7">
    <source>
        <dbReference type="EMBL" id="TWI34488.1"/>
    </source>
</evidence>
<dbReference type="InterPro" id="IPR036249">
    <property type="entry name" value="Thioredoxin-like_sf"/>
</dbReference>
<reference evidence="7 8" key="1">
    <citation type="journal article" date="2015" name="Stand. Genomic Sci.">
        <title>Genomic Encyclopedia of Bacterial and Archaeal Type Strains, Phase III: the genomes of soil and plant-associated and newly described type strains.</title>
        <authorList>
            <person name="Whitman W.B."/>
            <person name="Woyke T."/>
            <person name="Klenk H.P."/>
            <person name="Zhou Y."/>
            <person name="Lilburn T.G."/>
            <person name="Beck B.J."/>
            <person name="De Vos P."/>
            <person name="Vandamme P."/>
            <person name="Eisen J.A."/>
            <person name="Garrity G."/>
            <person name="Hugenholtz P."/>
            <person name="Kyrpides N.C."/>
        </authorList>
    </citation>
    <scope>NUCLEOTIDE SEQUENCE [LARGE SCALE GENOMIC DNA]</scope>
    <source>
        <strain evidence="7 8">CGMCC 1.5364</strain>
    </source>
</reference>
<dbReference type="GO" id="GO:0046685">
    <property type="term" value="P:response to arsenic-containing substance"/>
    <property type="evidence" value="ECO:0007669"/>
    <property type="project" value="UniProtKB-KW"/>
</dbReference>
<protein>
    <recommendedName>
        <fullName evidence="5">Arsenate reductase</fullName>
        <ecNumber evidence="4">1.20.4.1</ecNumber>
    </recommendedName>
</protein>
<dbReference type="InterPro" id="IPR006659">
    <property type="entry name" value="Arsenate_reductase"/>
</dbReference>
<dbReference type="AlphaFoldDB" id="A0A562NQM1"/>
<dbReference type="EC" id="1.20.4.1" evidence="4"/>
<gene>
    <name evidence="7" type="ORF">IQ24_02006</name>
</gene>
<dbReference type="Gene3D" id="3.40.30.10">
    <property type="entry name" value="Glutaredoxin"/>
    <property type="match status" value="1"/>
</dbReference>
<dbReference type="PANTHER" id="PTHR30041:SF5">
    <property type="entry name" value="ARSENATE REDUCTASE-RELATED"/>
    <property type="match status" value="1"/>
</dbReference>
<dbReference type="CDD" id="cd03034">
    <property type="entry name" value="ArsC_ArsC"/>
    <property type="match status" value="1"/>
</dbReference>
<comment type="caution">
    <text evidence="7">The sequence shown here is derived from an EMBL/GenBank/DDBJ whole genome shotgun (WGS) entry which is preliminary data.</text>
</comment>
<dbReference type="InterPro" id="IPR006660">
    <property type="entry name" value="Arsenate_reductase-like"/>
</dbReference>
<evidence type="ECO:0000256" key="3">
    <source>
        <dbReference type="ARBA" id="ARBA00023002"/>
    </source>
</evidence>
<dbReference type="PROSITE" id="PS51353">
    <property type="entry name" value="ARSC"/>
    <property type="match status" value="1"/>
</dbReference>
<evidence type="ECO:0000256" key="1">
    <source>
        <dbReference type="ARBA" id="ARBA00007198"/>
    </source>
</evidence>